<reference evidence="1 2" key="1">
    <citation type="journal article" date="2019" name="Sci. Rep.">
        <title>Orb-weaving spider Araneus ventricosus genome elucidates the spidroin gene catalogue.</title>
        <authorList>
            <person name="Kono N."/>
            <person name="Nakamura H."/>
            <person name="Ohtoshi R."/>
            <person name="Moran D.A.P."/>
            <person name="Shinohara A."/>
            <person name="Yoshida Y."/>
            <person name="Fujiwara M."/>
            <person name="Mori M."/>
            <person name="Tomita M."/>
            <person name="Arakawa K."/>
        </authorList>
    </citation>
    <scope>NUCLEOTIDE SEQUENCE [LARGE SCALE GENOMIC DNA]</scope>
</reference>
<evidence type="ECO:0000313" key="1">
    <source>
        <dbReference type="EMBL" id="GBO08915.1"/>
    </source>
</evidence>
<name>A0A4Y2U7D5_ARAVE</name>
<organism evidence="1 2">
    <name type="scientific">Araneus ventricosus</name>
    <name type="common">Orbweaver spider</name>
    <name type="synonym">Epeira ventricosa</name>
    <dbReference type="NCBI Taxonomy" id="182803"/>
    <lineage>
        <taxon>Eukaryota</taxon>
        <taxon>Metazoa</taxon>
        <taxon>Ecdysozoa</taxon>
        <taxon>Arthropoda</taxon>
        <taxon>Chelicerata</taxon>
        <taxon>Arachnida</taxon>
        <taxon>Araneae</taxon>
        <taxon>Araneomorphae</taxon>
        <taxon>Entelegynae</taxon>
        <taxon>Araneoidea</taxon>
        <taxon>Araneidae</taxon>
        <taxon>Araneus</taxon>
    </lineage>
</organism>
<dbReference type="Proteomes" id="UP000499080">
    <property type="component" value="Unassembled WGS sequence"/>
</dbReference>
<evidence type="ECO:0000313" key="2">
    <source>
        <dbReference type="Proteomes" id="UP000499080"/>
    </source>
</evidence>
<protein>
    <submittedName>
        <fullName evidence="1">Uncharacterized protein</fullName>
    </submittedName>
</protein>
<comment type="caution">
    <text evidence="1">The sequence shown here is derived from an EMBL/GenBank/DDBJ whole genome shotgun (WGS) entry which is preliminary data.</text>
</comment>
<accession>A0A4Y2U7D5</accession>
<sequence length="174" mass="19172">MNDGPKIFSHGILGFLNAGSGLLHTSLSLRRILLFFLFFETLGARSALIATAGNPGGEAPCLSAFFRCLVVAIEWHCLTWLRLGTTLFRNDFHQTVTRVWPYHCTWVGIPGVPRGLVLGHLWCSHARPLVHRAGKPVRQVVCCAHLRCFRLVCGATGVSRGRRVALSIQGLTSR</sequence>
<gene>
    <name evidence="1" type="ORF">AVEN_146549_1</name>
</gene>
<dbReference type="AlphaFoldDB" id="A0A4Y2U7D5"/>
<proteinExistence type="predicted"/>
<dbReference type="EMBL" id="BGPR01034504">
    <property type="protein sequence ID" value="GBO08915.1"/>
    <property type="molecule type" value="Genomic_DNA"/>
</dbReference>
<keyword evidence="2" id="KW-1185">Reference proteome</keyword>